<keyword evidence="5" id="KW-1185">Reference proteome</keyword>
<keyword evidence="3" id="KW-1133">Transmembrane helix</keyword>
<proteinExistence type="predicted"/>
<feature type="coiled-coil region" evidence="1">
    <location>
        <begin position="221"/>
        <end position="292"/>
    </location>
</feature>
<dbReference type="GeneID" id="20226197"/>
<keyword evidence="3" id="KW-0812">Transmembrane</keyword>
<dbReference type="Proteomes" id="UP000002729">
    <property type="component" value="Unassembled WGS sequence"/>
</dbReference>
<reference evidence="4 5" key="1">
    <citation type="journal article" date="2011" name="Proc. Natl. Acad. Sci. U.S.A.">
        <title>Niche of harmful alga Aureococcus anophagefferens revealed through ecogenomics.</title>
        <authorList>
            <person name="Gobler C.J."/>
            <person name="Berry D.L."/>
            <person name="Dyhrman S.T."/>
            <person name="Wilhelm S.W."/>
            <person name="Salamov A."/>
            <person name="Lobanov A.V."/>
            <person name="Zhang Y."/>
            <person name="Collier J.L."/>
            <person name="Wurch L.L."/>
            <person name="Kustka A.B."/>
            <person name="Dill B.D."/>
            <person name="Shah M."/>
            <person name="VerBerkmoes N.C."/>
            <person name="Kuo A."/>
            <person name="Terry A."/>
            <person name="Pangilinan J."/>
            <person name="Lindquist E.A."/>
            <person name="Lucas S."/>
            <person name="Paulsen I.T."/>
            <person name="Hattenrath-Lehmann T.K."/>
            <person name="Talmage S.C."/>
            <person name="Walker E.A."/>
            <person name="Koch F."/>
            <person name="Burson A.M."/>
            <person name="Marcoval M.A."/>
            <person name="Tang Y.Z."/>
            <person name="Lecleir G.R."/>
            <person name="Coyne K.J."/>
            <person name="Berg G.M."/>
            <person name="Bertrand E.M."/>
            <person name="Saito M.A."/>
            <person name="Gladyshev V.N."/>
            <person name="Grigoriev I.V."/>
        </authorList>
    </citation>
    <scope>NUCLEOTIDE SEQUENCE [LARGE SCALE GENOMIC DNA]</scope>
    <source>
        <strain evidence="5">CCMP 1984</strain>
    </source>
</reference>
<evidence type="ECO:0000256" key="1">
    <source>
        <dbReference type="SAM" id="Coils"/>
    </source>
</evidence>
<feature type="compositionally biased region" description="Basic and acidic residues" evidence="2">
    <location>
        <begin position="1200"/>
        <end position="1221"/>
    </location>
</feature>
<evidence type="ECO:0000313" key="5">
    <source>
        <dbReference type="Proteomes" id="UP000002729"/>
    </source>
</evidence>
<feature type="compositionally biased region" description="Polar residues" evidence="2">
    <location>
        <begin position="840"/>
        <end position="850"/>
    </location>
</feature>
<dbReference type="InParanoid" id="F0YKU0"/>
<feature type="transmembrane region" description="Helical" evidence="3">
    <location>
        <begin position="1619"/>
        <end position="1636"/>
    </location>
</feature>
<evidence type="ECO:0000256" key="3">
    <source>
        <dbReference type="SAM" id="Phobius"/>
    </source>
</evidence>
<organism evidence="5">
    <name type="scientific">Aureococcus anophagefferens</name>
    <name type="common">Harmful bloom alga</name>
    <dbReference type="NCBI Taxonomy" id="44056"/>
    <lineage>
        <taxon>Eukaryota</taxon>
        <taxon>Sar</taxon>
        <taxon>Stramenopiles</taxon>
        <taxon>Ochrophyta</taxon>
        <taxon>Pelagophyceae</taxon>
        <taxon>Pelagomonadales</taxon>
        <taxon>Pelagomonadaceae</taxon>
        <taxon>Aureococcus</taxon>
    </lineage>
</organism>
<dbReference type="EMBL" id="GL833153">
    <property type="protein sequence ID" value="EGB04307.1"/>
    <property type="molecule type" value="Genomic_DNA"/>
</dbReference>
<protein>
    <submittedName>
        <fullName evidence="4">Uncharacterized protein</fullName>
    </submittedName>
</protein>
<keyword evidence="3" id="KW-0472">Membrane</keyword>
<feature type="region of interest" description="Disordered" evidence="2">
    <location>
        <begin position="687"/>
        <end position="717"/>
    </location>
</feature>
<gene>
    <name evidence="4" type="ORF">AURANDRAFT_67341</name>
</gene>
<feature type="transmembrane region" description="Helical" evidence="3">
    <location>
        <begin position="1342"/>
        <end position="1359"/>
    </location>
</feature>
<accession>F0YKU0</accession>
<sequence length="1637" mass="177310">MPEAFYGRAVRTPCDAELFVSGLLRVRAAVSSSAPALGKTRQRRGVDEHLTARLLETPFPKSIPVSYCFSGALSSRPCPRMSAVGVGVASARRAAKISDLLPVVQAMRLRDILTGNTQHVIDEAALPPSPAALYYFLDDQDSQRGSKWNPKGVGRPRFNAFNRQVTELLRDPFVVANMLAALKMVSDRGPVVESAPDSGDPARAPRGRPPKRRLETEDPAMKLMQEQVERAEAKNAALEKEKAALAEELRDAEATAAAKADGISSVTLDAALKAIRDALDRAKLQSEQASRNIDLIVGVDSSDLSMAELGVLSKVGDLVHLSAEVLDAAVASAPGLAQQLDELVATPRAKPELALIKRRRVFLKLLEVAKVRRTKGGVENVLPRHAAVTAMATGATAASVETRRRCMGDTISFAETWRFCKVAARLAKVAYPGLFPGRRVAFADDNAQWTRLWAQQRLEHFNSFETNPLLQSWFAIAWPLQTLPLEKTLRELGVQIKSSTRLQCELGVRSKPFVEVRAADFDIDAHSQPWLAKELGVLSVDGGYGRDLLKRTLYKLVWRHDPGAFPPAVFKKPRWTDAFKYRPEGPLQLEDDWKKDDVKSLEVQLKNTQKVPEVAEARLQALDWFGIGCGDPGKDWVIYVGDYVLYRNGLNAAGMTVAELSRLLDKRVVRTTAQLVALEAAETAAATPLAGPTGDAAAASTTVSAQPPAATPSTAVPATSTAATVAATSTAVEDGPSPRESLDAFLAINPSSKQVQEACMAWGFGMNEDVTQYKRAAKLDHGTGMTICRLARLNGINLLKYLVENIDEPCFASRDYSPLVVPPDIAATAESLEPARKNRPTASYRPTTPSFGLEPPVDPQAAQSGRLPRACTLRDASARGGDGGDALDRFEEAGDDDDEACYVCGDPLGIAEPSIFCVGCGQKAHVSCVDHRSRGDHLCDDMRVIRKFIEDDVPLSFLLQNPKGGKSRDRYEAYKVATSGADFQRRGGSAEDLRNDLVRGYVTLGGEAAKDPCGPVARDGSRRSTAARRGPRGREARADAAADDGVRRGVPVLPPRDQGPGAAAGHIGLEDVLGDATCGLPLRASYRAEAAAIRAAATPAQRRAFAGRWLHIVDDRAKVLGERSGPRACGALVSFRAHVLEGLGDANLDAAGRADVDAYARLIQSHIDENQAKARRLDDLATRIAAARLRADDGGGATAADRRGDDGGDDDVGRADGRGDGDGGFDAAYPELLRIHNLPGLWHLLEAGGIKVIFKLYYKSLLGRCAHDVLKRKGITIKAAKFFQATELFYHVWEAMATALFRAHRKSQTFRESPVDLDTPELYMDNFLEWYRAKRGTGDVPFVHYGGFVFGMGIYFRFCKKSISLKLPMLTFALQLIHLGACDITNKYNLKRQCFYSLVKFLTSSEDVAKGLLAASTVSLSGREHHAVSSDAAQEIKQGEIQKSMGPKFGVAKVLIHSALNDLLSGVAKSFAAIATGDASAAAAGGRSKNAQADIAALVAHFEAHDIFNYEGPARTSLPAGLTSKDYVLPKGYVAPLDFTAPLDRQHQPVLERAFVAATELLTQAGLHEADEPVELAVPALRDDDDLSADHRCRMLHAVGLSSSARVTRIGACRRLRRLRRLIFFFFFPSFFYPAVP</sequence>
<evidence type="ECO:0000256" key="2">
    <source>
        <dbReference type="SAM" id="MobiDB-lite"/>
    </source>
</evidence>
<dbReference type="RefSeq" id="XP_009041017.1">
    <property type="nucleotide sequence ID" value="XM_009042769.1"/>
</dbReference>
<dbReference type="KEGG" id="aaf:AURANDRAFT_67341"/>
<dbReference type="CDD" id="cd15489">
    <property type="entry name" value="PHD_SF"/>
    <property type="match status" value="1"/>
</dbReference>
<feature type="region of interest" description="Disordered" evidence="2">
    <location>
        <begin position="830"/>
        <end position="867"/>
    </location>
</feature>
<feature type="region of interest" description="Disordered" evidence="2">
    <location>
        <begin position="1194"/>
        <end position="1222"/>
    </location>
</feature>
<feature type="region of interest" description="Disordered" evidence="2">
    <location>
        <begin position="189"/>
        <end position="218"/>
    </location>
</feature>
<name>F0YKU0_AURAN</name>
<feature type="compositionally biased region" description="Basic and acidic residues" evidence="2">
    <location>
        <begin position="1032"/>
        <end position="1047"/>
    </location>
</feature>
<feature type="region of interest" description="Disordered" evidence="2">
    <location>
        <begin position="1012"/>
        <end position="1058"/>
    </location>
</feature>
<keyword evidence="1" id="KW-0175">Coiled coil</keyword>
<evidence type="ECO:0000313" key="4">
    <source>
        <dbReference type="EMBL" id="EGB04307.1"/>
    </source>
</evidence>